<dbReference type="AlphaFoldDB" id="A0A2W5TRY4"/>
<accession>A0A2W5TRY4</accession>
<name>A0A2W5TRY4_9BACT</name>
<dbReference type="Proteomes" id="UP000249061">
    <property type="component" value="Unassembled WGS sequence"/>
</dbReference>
<evidence type="ECO:0000313" key="1">
    <source>
        <dbReference type="EMBL" id="PZR18469.1"/>
    </source>
</evidence>
<reference evidence="1 2" key="1">
    <citation type="submission" date="2017-08" db="EMBL/GenBank/DDBJ databases">
        <title>Infants hospitalized years apart are colonized by the same room-sourced microbial strains.</title>
        <authorList>
            <person name="Brooks B."/>
            <person name="Olm M.R."/>
            <person name="Firek B.A."/>
            <person name="Baker R."/>
            <person name="Thomas B.C."/>
            <person name="Morowitz M.J."/>
            <person name="Banfield J.F."/>
        </authorList>
    </citation>
    <scope>NUCLEOTIDE SEQUENCE [LARGE SCALE GENOMIC DNA]</scope>
    <source>
        <strain evidence="1">S2_003_000_R2_14</strain>
    </source>
</reference>
<gene>
    <name evidence="1" type="ORF">DI536_00885</name>
</gene>
<comment type="caution">
    <text evidence="1">The sequence shown here is derived from an EMBL/GenBank/DDBJ whole genome shotgun (WGS) entry which is preliminary data.</text>
</comment>
<protein>
    <submittedName>
        <fullName evidence="1">Uncharacterized protein</fullName>
    </submittedName>
</protein>
<evidence type="ECO:0000313" key="2">
    <source>
        <dbReference type="Proteomes" id="UP000249061"/>
    </source>
</evidence>
<organism evidence="1 2">
    <name type="scientific">Archangium gephyra</name>
    <dbReference type="NCBI Taxonomy" id="48"/>
    <lineage>
        <taxon>Bacteria</taxon>
        <taxon>Pseudomonadati</taxon>
        <taxon>Myxococcota</taxon>
        <taxon>Myxococcia</taxon>
        <taxon>Myxococcales</taxon>
        <taxon>Cystobacterineae</taxon>
        <taxon>Archangiaceae</taxon>
        <taxon>Archangium</taxon>
    </lineage>
</organism>
<sequence length="150" mass="16857">MRDELAEPVPSGILTFHAVALGSHVSAKECANQRGSALDLRRNFQSSPLWKSVTNLRWLYKWPGMKGRALGFTWRPSPLYAPKTLRDLFSPTLGKWEDPWGCDARGVLVFSISHEDLAYTRPPEGWDVIVEEREGEPVAPEVAAFLRTPP</sequence>
<dbReference type="EMBL" id="QFQP01000001">
    <property type="protein sequence ID" value="PZR18469.1"/>
    <property type="molecule type" value="Genomic_DNA"/>
</dbReference>
<proteinExistence type="predicted"/>